<gene>
    <name evidence="6" type="ORF">E4Q08_14945</name>
</gene>
<dbReference type="Gene3D" id="3.40.50.300">
    <property type="entry name" value="P-loop containing nucleotide triphosphate hydrolases"/>
    <property type="match status" value="1"/>
</dbReference>
<evidence type="ECO:0000256" key="1">
    <source>
        <dbReference type="ARBA" id="ARBA00004308"/>
    </source>
</evidence>
<keyword evidence="2 4" id="KW-0547">Nucleotide-binding</keyword>
<feature type="binding site" evidence="4">
    <location>
        <begin position="288"/>
        <end position="295"/>
    </location>
    <ligand>
        <name>ATP</name>
        <dbReference type="ChEBI" id="CHEBI:30616"/>
    </ligand>
</feature>
<feature type="domain" description="FtsK" evidence="5">
    <location>
        <begin position="271"/>
        <end position="457"/>
    </location>
</feature>
<dbReference type="InterPro" id="IPR002543">
    <property type="entry name" value="FtsK_dom"/>
</dbReference>
<evidence type="ECO:0000313" key="6">
    <source>
        <dbReference type="EMBL" id="NMQ06452.1"/>
    </source>
</evidence>
<keyword evidence="7" id="KW-1185">Reference proteome</keyword>
<organism evidence="6 7">
    <name type="scientific">Candidatus Accumulibacter contiguus</name>
    <dbReference type="NCBI Taxonomy" id="2954381"/>
    <lineage>
        <taxon>Bacteria</taxon>
        <taxon>Pseudomonadati</taxon>
        <taxon>Pseudomonadota</taxon>
        <taxon>Betaproteobacteria</taxon>
        <taxon>Candidatus Accumulibacter</taxon>
    </lineage>
</organism>
<proteinExistence type="predicted"/>
<evidence type="ECO:0000313" key="7">
    <source>
        <dbReference type="Proteomes" id="UP000886469"/>
    </source>
</evidence>
<evidence type="ECO:0000259" key="5">
    <source>
        <dbReference type="PROSITE" id="PS50901"/>
    </source>
</evidence>
<dbReference type="SUPFAM" id="SSF52540">
    <property type="entry name" value="P-loop containing nucleoside triphosphate hydrolases"/>
    <property type="match status" value="1"/>
</dbReference>
<evidence type="ECO:0000256" key="3">
    <source>
        <dbReference type="ARBA" id="ARBA00022840"/>
    </source>
</evidence>
<evidence type="ECO:0000256" key="2">
    <source>
        <dbReference type="ARBA" id="ARBA00022741"/>
    </source>
</evidence>
<dbReference type="Proteomes" id="UP000886469">
    <property type="component" value="Unassembled WGS sequence"/>
</dbReference>
<comment type="subcellular location">
    <subcellularLocation>
        <location evidence="1">Endomembrane system</location>
    </subcellularLocation>
</comment>
<comment type="caution">
    <text evidence="6">The sequence shown here is derived from an EMBL/GenBank/DDBJ whole genome shotgun (WGS) entry which is preliminary data.</text>
</comment>
<dbReference type="EMBL" id="SPMX01000043">
    <property type="protein sequence ID" value="NMQ06452.1"/>
    <property type="molecule type" value="Genomic_DNA"/>
</dbReference>
<evidence type="ECO:0000256" key="4">
    <source>
        <dbReference type="PROSITE-ProRule" id="PRU00289"/>
    </source>
</evidence>
<name>A0ABX1TCA9_9PROT</name>
<dbReference type="RefSeq" id="WP_169070986.1">
    <property type="nucleotide sequence ID" value="NZ_JAZKUC010000001.1"/>
</dbReference>
<reference evidence="6" key="1">
    <citation type="submission" date="2019-03" db="EMBL/GenBank/DDBJ databases">
        <title>Metabolic reconstructions from genomes of highly enriched 'Candidatus Accumulibacter' and 'Candidatus Competibacter' bioreactor populations.</title>
        <authorList>
            <person name="Annavajhala M.K."/>
            <person name="Welles L."/>
            <person name="Abbas B."/>
            <person name="Sorokin D."/>
            <person name="Park H."/>
            <person name="Van Loosdrecht M."/>
            <person name="Chandran K."/>
        </authorList>
    </citation>
    <scope>NUCLEOTIDE SEQUENCE</scope>
    <source>
        <strain evidence="6">SBR_L</strain>
    </source>
</reference>
<dbReference type="PROSITE" id="PS50901">
    <property type="entry name" value="FTSK"/>
    <property type="match status" value="1"/>
</dbReference>
<sequence length="509" mass="56642">MADLYTDARDEQTIEDVLLHGLSTQRAPKLRVLRIALARSLQIPTPPAEELDGGSMGGSEYALTRVTGAGLPADDEGRQDYDLAVRAMLSVYHGEDMFQGEESERRYRRYLQRHVRRGLQEIRTTWRPGHDFHGFLYHELFVGQAPRPARAELGQEILAGLREIGVSAQIRSVEDGPRISRYRIFLDDVNHYDKVKRGLDKLGLHLGLSTRQGILLQEDEDREREARVLALDVPRPRETWHTVPGARLRDWATQAKDVPILTVWPGVDVLGEPVYFDLAASPHLLVGGTTGSGKSVCLHALLLSLLWRLEPKDLQLTLIDPKRVELAHYGAFPQVTNGQIIEDIGDALETLDGLVDEMECRTLLLRQHGVANLAEGREQGRIDLPYVVVVVEELADLLFQSREAEAPLVRLTQKARAVGIHLVLATQRPDSDTFSGLLRSNVPGRIALSVRTGAESKIILDETGAEKLLGAGDMLLRPQAGVATRRAHGVRVSSDDIRLCLQNVRGRIQ</sequence>
<accession>A0ABX1TCA9</accession>
<dbReference type="Pfam" id="PF01580">
    <property type="entry name" value="FtsK_SpoIIIE"/>
    <property type="match status" value="1"/>
</dbReference>
<protein>
    <submittedName>
        <fullName evidence="6">DUF1832 domain-containing protein</fullName>
    </submittedName>
</protein>
<keyword evidence="3 4" id="KW-0067">ATP-binding</keyword>
<dbReference type="InterPro" id="IPR027417">
    <property type="entry name" value="P-loop_NTPase"/>
</dbReference>
<dbReference type="PANTHER" id="PTHR22683">
    <property type="entry name" value="SPORULATION PROTEIN RELATED"/>
    <property type="match status" value="1"/>
</dbReference>
<dbReference type="PANTHER" id="PTHR22683:SF41">
    <property type="entry name" value="DNA TRANSLOCASE FTSK"/>
    <property type="match status" value="1"/>
</dbReference>
<dbReference type="InterPro" id="IPR050206">
    <property type="entry name" value="FtsK/SpoIIIE/SftA"/>
</dbReference>